<dbReference type="EMBL" id="FXYD01000002">
    <property type="protein sequence ID" value="SMX36804.1"/>
    <property type="molecule type" value="Genomic_DNA"/>
</dbReference>
<accession>A0A238K340</accession>
<name>A0A238K340_9RHOB</name>
<dbReference type="AlphaFoldDB" id="A0A238K340"/>
<dbReference type="Pfam" id="PF12760">
    <property type="entry name" value="Zn_ribbon_IS1595"/>
    <property type="match status" value="1"/>
</dbReference>
<dbReference type="OrthoDB" id="271821at2"/>
<gene>
    <name evidence="2" type="ORF">OCA8868_01111</name>
</gene>
<dbReference type="RefSeq" id="WP_093995589.1">
    <property type="nucleotide sequence ID" value="NZ_FXYD01000002.1"/>
</dbReference>
<dbReference type="Proteomes" id="UP000203464">
    <property type="component" value="Unassembled WGS sequence"/>
</dbReference>
<dbReference type="SMART" id="SM01126">
    <property type="entry name" value="DDE_Tnp_IS1595"/>
    <property type="match status" value="1"/>
</dbReference>
<dbReference type="Pfam" id="PF12762">
    <property type="entry name" value="DDE_Tnp_IS1595"/>
    <property type="match status" value="1"/>
</dbReference>
<proteinExistence type="predicted"/>
<keyword evidence="3" id="KW-1185">Reference proteome</keyword>
<organism evidence="2 3">
    <name type="scientific">Octadecabacter ascidiaceicola</name>
    <dbReference type="NCBI Taxonomy" id="1655543"/>
    <lineage>
        <taxon>Bacteria</taxon>
        <taxon>Pseudomonadati</taxon>
        <taxon>Pseudomonadota</taxon>
        <taxon>Alphaproteobacteria</taxon>
        <taxon>Rhodobacterales</taxon>
        <taxon>Roseobacteraceae</taxon>
        <taxon>Octadecabacter</taxon>
    </lineage>
</organism>
<dbReference type="InterPro" id="IPR024445">
    <property type="entry name" value="Tnp_ISXO2-like"/>
</dbReference>
<sequence>MKQTNVRQFFQQFPTDEACLEHLFNVRFGQGHECPKCERAAKWYPLKSEKAFSCQWCGHHIHPMVGSIFEKSRTPLQLWFYAIFLFTTTRNGVAAKELQRQLGVTYKTAWRMAHLIREHMAGIDGDGMLSGTVEVDETFVGGYEKGAQVGKGKAVVLGMLERDGELVTEVIPDRKGGTLARHVVDHVEFGSVVNTDEHRGYNSLAGAYDHKTVNHSQGQYVGDAGETTNSIEGFFAQLKRTIAGTHIYVSDKHLWKYAKECEYRFNRRMKPESMLAELLSRFPELDA</sequence>
<dbReference type="InterPro" id="IPR024442">
    <property type="entry name" value="Transposase_Zn_ribbon"/>
</dbReference>
<evidence type="ECO:0000313" key="2">
    <source>
        <dbReference type="EMBL" id="SMX36804.1"/>
    </source>
</evidence>
<feature type="domain" description="ISXO2-like transposase" evidence="1">
    <location>
        <begin position="128"/>
        <end position="266"/>
    </location>
</feature>
<dbReference type="InterPro" id="IPR053164">
    <property type="entry name" value="IS1016-like_transposase"/>
</dbReference>
<evidence type="ECO:0000313" key="3">
    <source>
        <dbReference type="Proteomes" id="UP000203464"/>
    </source>
</evidence>
<dbReference type="PANTHER" id="PTHR47163">
    <property type="entry name" value="DDE_TNP_IS1595 DOMAIN-CONTAINING PROTEIN"/>
    <property type="match status" value="1"/>
</dbReference>
<evidence type="ECO:0000259" key="1">
    <source>
        <dbReference type="SMART" id="SM01126"/>
    </source>
</evidence>
<protein>
    <submittedName>
        <fullName evidence="2">ISXO2-like transposase domain protein</fullName>
    </submittedName>
</protein>
<reference evidence="3" key="1">
    <citation type="submission" date="2017-05" db="EMBL/GenBank/DDBJ databases">
        <authorList>
            <person name="Rodrigo-Torres L."/>
            <person name="Arahal R. D."/>
            <person name="Lucena T."/>
        </authorList>
    </citation>
    <scope>NUCLEOTIDE SEQUENCE [LARGE SCALE GENOMIC DNA]</scope>
    <source>
        <strain evidence="3">CECT 8868</strain>
    </source>
</reference>
<dbReference type="NCBIfam" id="NF033547">
    <property type="entry name" value="transpos_IS1595"/>
    <property type="match status" value="1"/>
</dbReference>
<dbReference type="PANTHER" id="PTHR47163:SF2">
    <property type="entry name" value="SI:DKEY-17M8.2"/>
    <property type="match status" value="1"/>
</dbReference>